<evidence type="ECO:0000256" key="6">
    <source>
        <dbReference type="SAM" id="MobiDB-lite"/>
    </source>
</evidence>
<dbReference type="EMBL" id="JAHDYR010000064">
    <property type="protein sequence ID" value="KAG9390396.1"/>
    <property type="molecule type" value="Genomic_DNA"/>
</dbReference>
<dbReference type="SUPFAM" id="SSF52058">
    <property type="entry name" value="L domain-like"/>
    <property type="match status" value="1"/>
</dbReference>
<dbReference type="PANTHER" id="PTHR46545:SF1">
    <property type="entry name" value="LEUCINE-RICH REPEAT-CONTAINING PROTEIN 51"/>
    <property type="match status" value="1"/>
</dbReference>
<evidence type="ECO:0000256" key="2">
    <source>
        <dbReference type="ARBA" id="ARBA00014223"/>
    </source>
</evidence>
<evidence type="ECO:0000313" key="7">
    <source>
        <dbReference type="EMBL" id="KAG9390396.1"/>
    </source>
</evidence>
<dbReference type="OrthoDB" id="676979at2759"/>
<feature type="region of interest" description="Disordered" evidence="6">
    <location>
        <begin position="143"/>
        <end position="200"/>
    </location>
</feature>
<proteinExistence type="predicted"/>
<keyword evidence="4" id="KW-0433">Leucine-rich repeat</keyword>
<evidence type="ECO:0000256" key="1">
    <source>
        <dbReference type="ARBA" id="ARBA00004496"/>
    </source>
</evidence>
<dbReference type="GO" id="GO:0005737">
    <property type="term" value="C:cytoplasm"/>
    <property type="evidence" value="ECO:0007669"/>
    <property type="project" value="UniProtKB-SubCell"/>
</dbReference>
<keyword evidence="5" id="KW-0677">Repeat</keyword>
<organism evidence="7 8">
    <name type="scientific">Carpediemonas membranifera</name>
    <dbReference type="NCBI Taxonomy" id="201153"/>
    <lineage>
        <taxon>Eukaryota</taxon>
        <taxon>Metamonada</taxon>
        <taxon>Carpediemonas-like organisms</taxon>
        <taxon>Carpediemonas</taxon>
    </lineage>
</organism>
<comment type="subcellular location">
    <subcellularLocation>
        <location evidence="1">Cytoplasm</location>
    </subcellularLocation>
</comment>
<feature type="compositionally biased region" description="Low complexity" evidence="6">
    <location>
        <begin position="268"/>
        <end position="292"/>
    </location>
</feature>
<keyword evidence="3" id="KW-0963">Cytoplasm</keyword>
<protein>
    <recommendedName>
        <fullName evidence="2">Leucine-rich repeat-containing protein 51</fullName>
    </recommendedName>
</protein>
<dbReference type="Proteomes" id="UP000717585">
    <property type="component" value="Unassembled WGS sequence"/>
</dbReference>
<dbReference type="Gene3D" id="3.80.10.10">
    <property type="entry name" value="Ribonuclease Inhibitor"/>
    <property type="match status" value="1"/>
</dbReference>
<name>A0A8J6BUI8_9EUKA</name>
<dbReference type="InterPro" id="IPR001611">
    <property type="entry name" value="Leu-rich_rpt"/>
</dbReference>
<comment type="caution">
    <text evidence="7">The sequence shown here is derived from an EMBL/GenBank/DDBJ whole genome shotgun (WGS) entry which is preliminary data.</text>
</comment>
<evidence type="ECO:0000313" key="8">
    <source>
        <dbReference type="Proteomes" id="UP000717585"/>
    </source>
</evidence>
<dbReference type="PROSITE" id="PS51450">
    <property type="entry name" value="LRR"/>
    <property type="match status" value="2"/>
</dbReference>
<reference evidence="7" key="1">
    <citation type="submission" date="2021-05" db="EMBL/GenBank/DDBJ databases">
        <title>A free-living protist that lacks canonical eukaryotic 1 DNA replication and segregation systems.</title>
        <authorList>
            <person name="Salas-Leiva D.E."/>
            <person name="Tromer E.C."/>
            <person name="Curtis B.A."/>
            <person name="Jerlstrom-Hultqvist J."/>
            <person name="Kolisko M."/>
            <person name="Yi Z."/>
            <person name="Salas-Leiva J.S."/>
            <person name="Gallot-Lavallee L."/>
            <person name="Kops G.J.P.L."/>
            <person name="Archibald J.M."/>
            <person name="Simpson A.G.B."/>
            <person name="Roger A.J."/>
        </authorList>
    </citation>
    <scope>NUCLEOTIDE SEQUENCE</scope>
    <source>
        <strain evidence="7">BICM</strain>
    </source>
</reference>
<gene>
    <name evidence="7" type="ORF">J8273_7746</name>
</gene>
<evidence type="ECO:0000256" key="5">
    <source>
        <dbReference type="ARBA" id="ARBA00022737"/>
    </source>
</evidence>
<sequence>MGSPVVAYEAKTFESITDEPRDNVSALDLSYQAFTSWIGFSDAISRLLRKPSYLSVLDLSHNQLTSIDISLLSFKRISTLNLSHNLIADIQETSKLANLTLLSHLYLEGNPIEITLGPEYRRSVIARCGKGLKHLDRINITVSERRPASAARPTRPRASSISSGQSRPTSAAPAASLRPSSNRARTPVMVGTRPASVGPRAERLTMTRATMERPTVCGTATGTQRTVQARTVVRTTGPLRATARPTPTAKPATHTANARPAYSNVRPSSVTRVRARTPTTSRPRSASRVVATPGPQPAPEVSAEELLEVVLLQAEVALGRLKAFEHGPNSMERQLAVAVRDAVQAVDNATTSRVTAELDGIFTRMEAELGEACTLDEAELAVLGRKVDQISDLIGDLESAMSSGAIVLNQPIDGRVLLAAADQAANEPVKMTEVDLAGVSQFSEALEAVSNAAPDANTLNSLLVEACSLLLTRYSSD</sequence>
<dbReference type="AlphaFoldDB" id="A0A8J6BUI8"/>
<dbReference type="PANTHER" id="PTHR46545">
    <property type="entry name" value="LEUCINE-RICH REPEAT-CONTAINING PROTEIN 51"/>
    <property type="match status" value="1"/>
</dbReference>
<accession>A0A8J6BUI8</accession>
<dbReference type="Pfam" id="PF13855">
    <property type="entry name" value="LRR_8"/>
    <property type="match status" value="1"/>
</dbReference>
<evidence type="ECO:0000256" key="4">
    <source>
        <dbReference type="ARBA" id="ARBA00022614"/>
    </source>
</evidence>
<evidence type="ECO:0000256" key="3">
    <source>
        <dbReference type="ARBA" id="ARBA00022490"/>
    </source>
</evidence>
<keyword evidence="8" id="KW-1185">Reference proteome</keyword>
<feature type="region of interest" description="Disordered" evidence="6">
    <location>
        <begin position="240"/>
        <end position="299"/>
    </location>
</feature>
<feature type="compositionally biased region" description="Low complexity" evidence="6">
    <location>
        <begin position="148"/>
        <end position="185"/>
    </location>
</feature>
<feature type="compositionally biased region" description="Low complexity" evidence="6">
    <location>
        <begin position="240"/>
        <end position="258"/>
    </location>
</feature>
<dbReference type="InterPro" id="IPR032675">
    <property type="entry name" value="LRR_dom_sf"/>
</dbReference>